<evidence type="ECO:0000256" key="3">
    <source>
        <dbReference type="ARBA" id="ARBA00022722"/>
    </source>
</evidence>
<evidence type="ECO:0000259" key="8">
    <source>
        <dbReference type="Pfam" id="PF17917"/>
    </source>
</evidence>
<evidence type="ECO:0000256" key="5">
    <source>
        <dbReference type="ARBA" id="ARBA00022801"/>
    </source>
</evidence>
<dbReference type="InterPro" id="IPR043128">
    <property type="entry name" value="Rev_trsase/Diguanyl_cyclase"/>
</dbReference>
<dbReference type="InterPro" id="IPR000477">
    <property type="entry name" value="RT_dom"/>
</dbReference>
<dbReference type="PANTHER" id="PTHR37984">
    <property type="entry name" value="PROTEIN CBG26694"/>
    <property type="match status" value="1"/>
</dbReference>
<feature type="domain" description="Reverse transcriptase" evidence="7">
    <location>
        <begin position="263"/>
        <end position="419"/>
    </location>
</feature>
<dbReference type="OrthoDB" id="5985335at2759"/>
<feature type="domain" description="Reverse transcriptase RNase H-like" evidence="8">
    <location>
        <begin position="508"/>
        <end position="615"/>
    </location>
</feature>
<evidence type="ECO:0008006" key="11">
    <source>
        <dbReference type="Google" id="ProtNLM"/>
    </source>
</evidence>
<organism evidence="9 10">
    <name type="scientific">Austropuccinia psidii MF-1</name>
    <dbReference type="NCBI Taxonomy" id="1389203"/>
    <lineage>
        <taxon>Eukaryota</taxon>
        <taxon>Fungi</taxon>
        <taxon>Dikarya</taxon>
        <taxon>Basidiomycota</taxon>
        <taxon>Pucciniomycotina</taxon>
        <taxon>Pucciniomycetes</taxon>
        <taxon>Pucciniales</taxon>
        <taxon>Sphaerophragmiaceae</taxon>
        <taxon>Austropuccinia</taxon>
    </lineage>
</organism>
<dbReference type="Proteomes" id="UP000765509">
    <property type="component" value="Unassembled WGS sequence"/>
</dbReference>
<dbReference type="InterPro" id="IPR041373">
    <property type="entry name" value="RT_RNaseH"/>
</dbReference>
<dbReference type="Gene3D" id="3.10.10.10">
    <property type="entry name" value="HIV Type 1 Reverse Transcriptase, subunit A, domain 1"/>
    <property type="match status" value="1"/>
</dbReference>
<dbReference type="Gene3D" id="3.30.70.270">
    <property type="match status" value="2"/>
</dbReference>
<dbReference type="GO" id="GO:0016787">
    <property type="term" value="F:hydrolase activity"/>
    <property type="evidence" value="ECO:0007669"/>
    <property type="project" value="UniProtKB-KW"/>
</dbReference>
<dbReference type="InterPro" id="IPR043502">
    <property type="entry name" value="DNA/RNA_pol_sf"/>
</dbReference>
<dbReference type="EMBL" id="AVOT02060045">
    <property type="protein sequence ID" value="MBW0553592.1"/>
    <property type="molecule type" value="Genomic_DNA"/>
</dbReference>
<gene>
    <name evidence="9" type="ORF">O181_093307</name>
</gene>
<dbReference type="SUPFAM" id="SSF56672">
    <property type="entry name" value="DNA/RNA polymerases"/>
    <property type="match status" value="1"/>
</dbReference>
<dbReference type="AlphaFoldDB" id="A0A9Q3J177"/>
<keyword evidence="6" id="KW-0695">RNA-directed DNA polymerase</keyword>
<name>A0A9Q3J177_9BASI</name>
<dbReference type="CDD" id="cd09274">
    <property type="entry name" value="RNase_HI_RT_Ty3"/>
    <property type="match status" value="1"/>
</dbReference>
<keyword evidence="3" id="KW-0540">Nuclease</keyword>
<evidence type="ECO:0000256" key="2">
    <source>
        <dbReference type="ARBA" id="ARBA00022695"/>
    </source>
</evidence>
<keyword evidence="5" id="KW-0378">Hydrolase</keyword>
<evidence type="ECO:0000256" key="4">
    <source>
        <dbReference type="ARBA" id="ARBA00022759"/>
    </source>
</evidence>
<dbReference type="CDD" id="cd01647">
    <property type="entry name" value="RT_LTR"/>
    <property type="match status" value="1"/>
</dbReference>
<accession>A0A9Q3J177</accession>
<sequence length="692" mass="79642">MPQDTANKNLFKHTQDAQTFLVKPTKEMAYMHGTATKITKLSGQPILKLGEPALPTKAKNFKSASGKMTSVGKIIKKIIIPHRKGNIRLNPEFFVLDDAHIKGFLLETDYQRMYGIDIYHSKNRHITIGTNKEKKFSLDIYQITVQDPLEELLNEFREGQYSTTLTSKQKLSLLKTLRKNRSAFAIGEEPLVKIRGHDIELYLDVERPYPPILRRPSYPASLKNRKKIEKHINELLDMDVIRKIGHNEMVEITTPVLITWHDGKSRLCGDFRALNNYTKADSYPIPRIPHAFDKLAKSKYITKMDCMKGFHQNEVKPNSMKLLRIICFMGICEYTRMPFGIKNAQAHFQRMMDTIFEEEILGGWMVVYIDDIIIYSDTWEDNVQYIDRLLNKFTPLNLEISLKKCNFCQQELLALGHKVSGLSLAIDQNKVAAVLQKPVPKNIKEMQSFLGFASYYRNHIKRFAHITSSLYKLCSKDVVFKIIKERRDAYERIKHEVTNAPVLILPEFELPFKLYIDAACSQGLGAALHQRQLVDGEPREGVICYISRQPKYSEARYGATQTKFLCLVWALEKLHYYLEGAVFEVYTNCTALKSLLNMKTTNRHMLRWKIAIQEYRGNMTIIYKEGKSHTNADGLSRWPLDNVKSNPAYDPEVAAKIHIHFLEIDTKKNFRFSKLAPGSGTLDSGNTDSEGK</sequence>
<reference evidence="9" key="1">
    <citation type="submission" date="2021-03" db="EMBL/GenBank/DDBJ databases">
        <title>Draft genome sequence of rust myrtle Austropuccinia psidii MF-1, a brazilian biotype.</title>
        <authorList>
            <person name="Quecine M.C."/>
            <person name="Pachon D.M.R."/>
            <person name="Bonatelli M.L."/>
            <person name="Correr F.H."/>
            <person name="Franceschini L.M."/>
            <person name="Leite T.F."/>
            <person name="Margarido G.R.A."/>
            <person name="Almeida C.A."/>
            <person name="Ferrarezi J.A."/>
            <person name="Labate C.A."/>
        </authorList>
    </citation>
    <scope>NUCLEOTIDE SEQUENCE</scope>
    <source>
        <strain evidence="9">MF-1</strain>
    </source>
</reference>
<dbReference type="InterPro" id="IPR050951">
    <property type="entry name" value="Retrovirus_Pol_polyprotein"/>
</dbReference>
<keyword evidence="10" id="KW-1185">Reference proteome</keyword>
<evidence type="ECO:0000313" key="10">
    <source>
        <dbReference type="Proteomes" id="UP000765509"/>
    </source>
</evidence>
<comment type="caution">
    <text evidence="9">The sequence shown here is derived from an EMBL/GenBank/DDBJ whole genome shotgun (WGS) entry which is preliminary data.</text>
</comment>
<keyword evidence="4" id="KW-0255">Endonuclease</keyword>
<keyword evidence="2" id="KW-0548">Nucleotidyltransferase</keyword>
<keyword evidence="1" id="KW-0808">Transferase</keyword>
<dbReference type="GO" id="GO:0004519">
    <property type="term" value="F:endonuclease activity"/>
    <property type="evidence" value="ECO:0007669"/>
    <property type="project" value="UniProtKB-KW"/>
</dbReference>
<dbReference type="GO" id="GO:0003964">
    <property type="term" value="F:RNA-directed DNA polymerase activity"/>
    <property type="evidence" value="ECO:0007669"/>
    <property type="project" value="UniProtKB-KW"/>
</dbReference>
<evidence type="ECO:0000256" key="6">
    <source>
        <dbReference type="ARBA" id="ARBA00022918"/>
    </source>
</evidence>
<evidence type="ECO:0000256" key="1">
    <source>
        <dbReference type="ARBA" id="ARBA00022679"/>
    </source>
</evidence>
<evidence type="ECO:0000313" key="9">
    <source>
        <dbReference type="EMBL" id="MBW0553592.1"/>
    </source>
</evidence>
<dbReference type="Pfam" id="PF00078">
    <property type="entry name" value="RVT_1"/>
    <property type="match status" value="1"/>
</dbReference>
<proteinExistence type="predicted"/>
<dbReference type="PANTHER" id="PTHR37984:SF5">
    <property type="entry name" value="PROTEIN NYNRIN-LIKE"/>
    <property type="match status" value="1"/>
</dbReference>
<dbReference type="Pfam" id="PF17917">
    <property type="entry name" value="RT_RNaseH"/>
    <property type="match status" value="1"/>
</dbReference>
<evidence type="ECO:0000259" key="7">
    <source>
        <dbReference type="Pfam" id="PF00078"/>
    </source>
</evidence>
<protein>
    <recommendedName>
        <fullName evidence="11">Reverse transcriptase domain-containing protein</fullName>
    </recommendedName>
</protein>
<dbReference type="FunFam" id="3.30.70.270:FF:000020">
    <property type="entry name" value="Transposon Tf2-6 polyprotein-like Protein"/>
    <property type="match status" value="1"/>
</dbReference>